<accession>A0A4Z2EHV5</accession>
<reference evidence="1 2" key="1">
    <citation type="submission" date="2019-03" db="EMBL/GenBank/DDBJ databases">
        <title>First draft genome of Liparis tanakae, snailfish: a comprehensive survey of snailfish specific genes.</title>
        <authorList>
            <person name="Kim W."/>
            <person name="Song I."/>
            <person name="Jeong J.-H."/>
            <person name="Kim D."/>
            <person name="Kim S."/>
            <person name="Ryu S."/>
            <person name="Song J.Y."/>
            <person name="Lee S.K."/>
        </authorList>
    </citation>
    <scope>NUCLEOTIDE SEQUENCE [LARGE SCALE GENOMIC DNA]</scope>
    <source>
        <tissue evidence="1">Muscle</tissue>
    </source>
</reference>
<evidence type="ECO:0000313" key="1">
    <source>
        <dbReference type="EMBL" id="TNN27942.1"/>
    </source>
</evidence>
<dbReference type="EMBL" id="SRLO01007519">
    <property type="protein sequence ID" value="TNN27942.1"/>
    <property type="molecule type" value="Genomic_DNA"/>
</dbReference>
<protein>
    <submittedName>
        <fullName evidence="1">Cytoplasmic polyadenylation element-binding protein 3</fullName>
    </submittedName>
</protein>
<organism evidence="1 2">
    <name type="scientific">Liparis tanakae</name>
    <name type="common">Tanaka's snailfish</name>
    <dbReference type="NCBI Taxonomy" id="230148"/>
    <lineage>
        <taxon>Eukaryota</taxon>
        <taxon>Metazoa</taxon>
        <taxon>Chordata</taxon>
        <taxon>Craniata</taxon>
        <taxon>Vertebrata</taxon>
        <taxon>Euteleostomi</taxon>
        <taxon>Actinopterygii</taxon>
        <taxon>Neopterygii</taxon>
        <taxon>Teleostei</taxon>
        <taxon>Neoteleostei</taxon>
        <taxon>Acanthomorphata</taxon>
        <taxon>Eupercaria</taxon>
        <taxon>Perciformes</taxon>
        <taxon>Cottioidei</taxon>
        <taxon>Cottales</taxon>
        <taxon>Liparidae</taxon>
        <taxon>Liparis</taxon>
    </lineage>
</organism>
<name>A0A4Z2EHV5_9TELE</name>
<dbReference type="OrthoDB" id="10033548at2759"/>
<keyword evidence="2" id="KW-1185">Reference proteome</keyword>
<dbReference type="Proteomes" id="UP000314294">
    <property type="component" value="Unassembled WGS sequence"/>
</dbReference>
<sequence length="121" mass="13309">MEGVALGWGAWLWDGGRGSGMEGVALGWRAWLWDGGRRMGLNFHHPGAEHIMPLNSRSCLFPFEDGFLDDGHGDPSSTPGLNSPTRCHNGERLERYSRKVFVGGLPPDIDEGEETFVIGWA</sequence>
<proteinExistence type="predicted"/>
<gene>
    <name evidence="1" type="primary">cpeb3</name>
    <name evidence="1" type="ORF">EYF80_061912</name>
</gene>
<evidence type="ECO:0000313" key="2">
    <source>
        <dbReference type="Proteomes" id="UP000314294"/>
    </source>
</evidence>
<comment type="caution">
    <text evidence="1">The sequence shown here is derived from an EMBL/GenBank/DDBJ whole genome shotgun (WGS) entry which is preliminary data.</text>
</comment>
<dbReference type="AlphaFoldDB" id="A0A4Z2EHV5"/>